<accession>A0AAN6ZPR0</accession>
<dbReference type="GO" id="GO:0006508">
    <property type="term" value="P:proteolysis"/>
    <property type="evidence" value="ECO:0007669"/>
    <property type="project" value="InterPro"/>
</dbReference>
<dbReference type="InterPro" id="IPR000073">
    <property type="entry name" value="AB_hydrolase_1"/>
</dbReference>
<evidence type="ECO:0000313" key="5">
    <source>
        <dbReference type="Proteomes" id="UP001302676"/>
    </source>
</evidence>
<reference evidence="4" key="2">
    <citation type="submission" date="2023-05" db="EMBL/GenBank/DDBJ databases">
        <authorList>
            <consortium name="Lawrence Berkeley National Laboratory"/>
            <person name="Steindorff A."/>
            <person name="Hensen N."/>
            <person name="Bonometti L."/>
            <person name="Westerberg I."/>
            <person name="Brannstrom I.O."/>
            <person name="Guillou S."/>
            <person name="Cros-Aarteil S."/>
            <person name="Calhoun S."/>
            <person name="Haridas S."/>
            <person name="Kuo A."/>
            <person name="Mondo S."/>
            <person name="Pangilinan J."/>
            <person name="Riley R."/>
            <person name="Labutti K."/>
            <person name="Andreopoulos B."/>
            <person name="Lipzen A."/>
            <person name="Chen C."/>
            <person name="Yanf M."/>
            <person name="Daum C."/>
            <person name="Ng V."/>
            <person name="Clum A."/>
            <person name="Ohm R."/>
            <person name="Martin F."/>
            <person name="Silar P."/>
            <person name="Natvig D."/>
            <person name="Lalanne C."/>
            <person name="Gautier V."/>
            <person name="Ament-Velasquez S.L."/>
            <person name="Kruys A."/>
            <person name="Hutchinson M.I."/>
            <person name="Powell A.J."/>
            <person name="Barry K."/>
            <person name="Miller A.N."/>
            <person name="Grigoriev I.V."/>
            <person name="Debuchy R."/>
            <person name="Gladieux P."/>
            <person name="Thoren M.H."/>
            <person name="Johannesson H."/>
        </authorList>
    </citation>
    <scope>NUCLEOTIDE SEQUENCE</scope>
    <source>
        <strain evidence="4">CBS 141.50</strain>
    </source>
</reference>
<dbReference type="GeneID" id="87816645"/>
<reference evidence="4" key="1">
    <citation type="journal article" date="2023" name="Mol. Phylogenet. Evol.">
        <title>Genome-scale phylogeny and comparative genomics of the fungal order Sordariales.</title>
        <authorList>
            <person name="Hensen N."/>
            <person name="Bonometti L."/>
            <person name="Westerberg I."/>
            <person name="Brannstrom I.O."/>
            <person name="Guillou S."/>
            <person name="Cros-Aarteil S."/>
            <person name="Calhoun S."/>
            <person name="Haridas S."/>
            <person name="Kuo A."/>
            <person name="Mondo S."/>
            <person name="Pangilinan J."/>
            <person name="Riley R."/>
            <person name="LaButti K."/>
            <person name="Andreopoulos B."/>
            <person name="Lipzen A."/>
            <person name="Chen C."/>
            <person name="Yan M."/>
            <person name="Daum C."/>
            <person name="Ng V."/>
            <person name="Clum A."/>
            <person name="Steindorff A."/>
            <person name="Ohm R.A."/>
            <person name="Martin F."/>
            <person name="Silar P."/>
            <person name="Natvig D.O."/>
            <person name="Lalanne C."/>
            <person name="Gautier V."/>
            <person name="Ament-Velasquez S.L."/>
            <person name="Kruys A."/>
            <person name="Hutchinson M.I."/>
            <person name="Powell A.J."/>
            <person name="Barry K."/>
            <person name="Miller A.N."/>
            <person name="Grigoriev I.V."/>
            <person name="Debuchy R."/>
            <person name="Gladieux P."/>
            <person name="Hiltunen Thoren M."/>
            <person name="Johannesson H."/>
        </authorList>
    </citation>
    <scope>NUCLEOTIDE SEQUENCE</scope>
    <source>
        <strain evidence="4">CBS 141.50</strain>
    </source>
</reference>
<sequence length="496" mass="55757">MATIQAARRLSSRAHVLPGQLHITELFFEVPLNHAQPSAGTIRLFGRRVRKHERPIVPLSAADRASKEDKLPYLVYLEGGPGFGNKEPQNHSLTQVALRRGYQVLFLDYRGTGLSTPISADSVLKRGGPQEQAEYLKLFRANSIVRDLEAVRLCLTAEFGEDSETEEEKEAKRAWSLFGQSFGGFVSLTYLSKYPRGVREVFLTGGLAPIRRTAEEVYTATYRKLVERNQAYYKKYPEDAERVRRIAEYVQYPTDLGNSISLPSGGRLTVPLLLSLGIAFGTHGGLDNVHSLVLRLNTDLDLFNYFTRASLAQFESRISFDTNPIYAILHEPIYCTRRSGGPASRWAAHRVGTTDASLRPYFGWLEDPKAFLRSRSTNPAEDPLHFAGEMVFPFHFDGSAGPDLARLRDAANVLAETAEWDEDLYDEAQLARNEVPVYAVSFIDDMFVDFGLARETAGLVRGIKVRETNRLYHDAVRSRSEDVFGMLFAMRDDCVD</sequence>
<dbReference type="RefSeq" id="XP_062638865.1">
    <property type="nucleotide sequence ID" value="XM_062780032.1"/>
</dbReference>
<feature type="domain" description="AB hydrolase-1" evidence="3">
    <location>
        <begin position="74"/>
        <end position="243"/>
    </location>
</feature>
<evidence type="ECO:0000256" key="2">
    <source>
        <dbReference type="ARBA" id="ARBA00022801"/>
    </source>
</evidence>
<protein>
    <submittedName>
        <fullName evidence="4">Alpha/Beta hydrolase protein</fullName>
    </submittedName>
</protein>
<dbReference type="InterPro" id="IPR029058">
    <property type="entry name" value="AB_hydrolase_fold"/>
</dbReference>
<name>A0AAN6ZPR0_9PEZI</name>
<dbReference type="GO" id="GO:0008233">
    <property type="term" value="F:peptidase activity"/>
    <property type="evidence" value="ECO:0007669"/>
    <property type="project" value="InterPro"/>
</dbReference>
<gene>
    <name evidence="4" type="ORF">C8A04DRAFT_26750</name>
</gene>
<dbReference type="InterPro" id="IPR002410">
    <property type="entry name" value="Peptidase_S33"/>
</dbReference>
<dbReference type="InterPro" id="IPR051601">
    <property type="entry name" value="Serine_prot/Carboxylest_S33"/>
</dbReference>
<dbReference type="Pfam" id="PF00561">
    <property type="entry name" value="Abhydrolase_1"/>
    <property type="match status" value="1"/>
</dbReference>
<comment type="similarity">
    <text evidence="1">Belongs to the peptidase S33 family.</text>
</comment>
<evidence type="ECO:0000313" key="4">
    <source>
        <dbReference type="EMBL" id="KAK4145494.1"/>
    </source>
</evidence>
<dbReference type="PANTHER" id="PTHR43248:SF2">
    <property type="entry name" value="PROLYL AMINOPEPTIDASE"/>
    <property type="match status" value="1"/>
</dbReference>
<comment type="caution">
    <text evidence="4">The sequence shown here is derived from an EMBL/GenBank/DDBJ whole genome shotgun (WGS) entry which is preliminary data.</text>
</comment>
<organism evidence="4 5">
    <name type="scientific">Dichotomopilus funicola</name>
    <dbReference type="NCBI Taxonomy" id="1934379"/>
    <lineage>
        <taxon>Eukaryota</taxon>
        <taxon>Fungi</taxon>
        <taxon>Dikarya</taxon>
        <taxon>Ascomycota</taxon>
        <taxon>Pezizomycotina</taxon>
        <taxon>Sordariomycetes</taxon>
        <taxon>Sordariomycetidae</taxon>
        <taxon>Sordariales</taxon>
        <taxon>Chaetomiaceae</taxon>
        <taxon>Dichotomopilus</taxon>
    </lineage>
</organism>
<proteinExistence type="inferred from homology"/>
<evidence type="ECO:0000256" key="1">
    <source>
        <dbReference type="ARBA" id="ARBA00010088"/>
    </source>
</evidence>
<keyword evidence="2 4" id="KW-0378">Hydrolase</keyword>
<dbReference type="Proteomes" id="UP001302676">
    <property type="component" value="Unassembled WGS sequence"/>
</dbReference>
<dbReference type="PANTHER" id="PTHR43248">
    <property type="entry name" value="2-SUCCINYL-6-HYDROXY-2,4-CYCLOHEXADIENE-1-CARBOXYLATE SYNTHASE"/>
    <property type="match status" value="1"/>
</dbReference>
<dbReference type="PRINTS" id="PR00793">
    <property type="entry name" value="PROAMNOPTASE"/>
</dbReference>
<dbReference type="EMBL" id="MU853568">
    <property type="protein sequence ID" value="KAK4145494.1"/>
    <property type="molecule type" value="Genomic_DNA"/>
</dbReference>
<evidence type="ECO:0000259" key="3">
    <source>
        <dbReference type="Pfam" id="PF00561"/>
    </source>
</evidence>
<dbReference type="AlphaFoldDB" id="A0AAN6ZPR0"/>
<keyword evidence="5" id="KW-1185">Reference proteome</keyword>
<dbReference type="SUPFAM" id="SSF53474">
    <property type="entry name" value="alpha/beta-Hydrolases"/>
    <property type="match status" value="1"/>
</dbReference>
<dbReference type="Gene3D" id="3.40.50.1820">
    <property type="entry name" value="alpha/beta hydrolase"/>
    <property type="match status" value="1"/>
</dbReference>